<feature type="transmembrane region" description="Helical" evidence="13">
    <location>
        <begin position="261"/>
        <end position="283"/>
    </location>
</feature>
<dbReference type="KEGG" id="tad:TRIADDRAFT_60613"/>
<dbReference type="GO" id="GO:0007189">
    <property type="term" value="P:adenylate cyclase-activating G protein-coupled receptor signaling pathway"/>
    <property type="evidence" value="ECO:0000318"/>
    <property type="project" value="GO_Central"/>
</dbReference>
<proteinExistence type="inferred from homology"/>
<dbReference type="InterPro" id="IPR017452">
    <property type="entry name" value="GPCR_Rhodpsn_7TM"/>
</dbReference>
<evidence type="ECO:0000256" key="10">
    <source>
        <dbReference type="ARBA" id="ARBA00023224"/>
    </source>
</evidence>
<dbReference type="STRING" id="10228.B3S8P6"/>
<keyword evidence="9 11" id="KW-0675">Receptor</keyword>
<evidence type="ECO:0000256" key="7">
    <source>
        <dbReference type="ARBA" id="ARBA00023040"/>
    </source>
</evidence>
<evidence type="ECO:0000256" key="12">
    <source>
        <dbReference type="SAM" id="MobiDB-lite"/>
    </source>
</evidence>
<comment type="similarity">
    <text evidence="11">Belongs to the G-protein coupled receptor 1 family.</text>
</comment>
<dbReference type="GO" id="GO:0008528">
    <property type="term" value="F:G protein-coupled peptide receptor activity"/>
    <property type="evidence" value="ECO:0000318"/>
    <property type="project" value="GO_Central"/>
</dbReference>
<dbReference type="PROSITE" id="PS51450">
    <property type="entry name" value="LRR"/>
    <property type="match status" value="1"/>
</dbReference>
<evidence type="ECO:0000256" key="5">
    <source>
        <dbReference type="ARBA" id="ARBA00022737"/>
    </source>
</evidence>
<dbReference type="eggNOG" id="KOG2087">
    <property type="taxonomic scope" value="Eukaryota"/>
</dbReference>
<dbReference type="Proteomes" id="UP000009022">
    <property type="component" value="Unassembled WGS sequence"/>
</dbReference>
<feature type="transmembrane region" description="Helical" evidence="13">
    <location>
        <begin position="355"/>
        <end position="375"/>
    </location>
</feature>
<dbReference type="PANTHER" id="PTHR24372:SF77">
    <property type="entry name" value="G-PROTEIN COUPLED RECEPTORS FAMILY 1 PROFILE DOMAIN-CONTAINING PROTEIN"/>
    <property type="match status" value="1"/>
</dbReference>
<accession>B3S8P6</accession>
<dbReference type="GeneID" id="6757846"/>
<evidence type="ECO:0000256" key="1">
    <source>
        <dbReference type="ARBA" id="ARBA00004651"/>
    </source>
</evidence>
<dbReference type="SUPFAM" id="SSF52058">
    <property type="entry name" value="L domain-like"/>
    <property type="match status" value="1"/>
</dbReference>
<evidence type="ECO:0000313" key="15">
    <source>
        <dbReference type="EMBL" id="EDV20990.1"/>
    </source>
</evidence>
<dbReference type="FunFam" id="1.20.1070.10:FF:000353">
    <property type="entry name" value="G-protein coupled receptor GRL101-like protein"/>
    <property type="match status" value="1"/>
</dbReference>
<dbReference type="InterPro" id="IPR003591">
    <property type="entry name" value="Leu-rich_rpt_typical-subtyp"/>
</dbReference>
<dbReference type="PROSITE" id="PS50262">
    <property type="entry name" value="G_PROTEIN_RECEP_F1_2"/>
    <property type="match status" value="1"/>
</dbReference>
<feature type="transmembrane region" description="Helical" evidence="13">
    <location>
        <begin position="178"/>
        <end position="199"/>
    </location>
</feature>
<evidence type="ECO:0000256" key="3">
    <source>
        <dbReference type="ARBA" id="ARBA00022614"/>
    </source>
</evidence>
<dbReference type="PROSITE" id="PS00237">
    <property type="entry name" value="G_PROTEIN_RECEP_F1_1"/>
    <property type="match status" value="1"/>
</dbReference>
<feature type="region of interest" description="Disordered" evidence="12">
    <location>
        <begin position="427"/>
        <end position="455"/>
    </location>
</feature>
<dbReference type="FunCoup" id="B3S8P6">
    <property type="interactions" value="262"/>
</dbReference>
<dbReference type="PRINTS" id="PR00237">
    <property type="entry name" value="GPCRRHODOPSN"/>
</dbReference>
<protein>
    <recommendedName>
        <fullName evidence="14">G-protein coupled receptors family 1 profile domain-containing protein</fullName>
    </recommendedName>
</protein>
<dbReference type="InterPro" id="IPR001611">
    <property type="entry name" value="Leu-rich_rpt"/>
</dbReference>
<feature type="transmembrane region" description="Helical" evidence="13">
    <location>
        <begin position="135"/>
        <end position="157"/>
    </location>
</feature>
<keyword evidence="4 11" id="KW-0812">Transmembrane</keyword>
<feature type="transmembrane region" description="Helical" evidence="13">
    <location>
        <begin position="211"/>
        <end position="240"/>
    </location>
</feature>
<dbReference type="GO" id="GO:0009755">
    <property type="term" value="P:hormone-mediated signaling pathway"/>
    <property type="evidence" value="ECO:0000318"/>
    <property type="project" value="GO_Central"/>
</dbReference>
<dbReference type="Gene3D" id="1.20.1070.10">
    <property type="entry name" value="Rhodopsin 7-helix transmembrane proteins"/>
    <property type="match status" value="1"/>
</dbReference>
<evidence type="ECO:0000256" key="6">
    <source>
        <dbReference type="ARBA" id="ARBA00022989"/>
    </source>
</evidence>
<dbReference type="InterPro" id="IPR032675">
    <property type="entry name" value="LRR_dom_sf"/>
</dbReference>
<reference evidence="15 16" key="1">
    <citation type="journal article" date="2008" name="Nature">
        <title>The Trichoplax genome and the nature of placozoans.</title>
        <authorList>
            <person name="Srivastava M."/>
            <person name="Begovic E."/>
            <person name="Chapman J."/>
            <person name="Putnam N.H."/>
            <person name="Hellsten U."/>
            <person name="Kawashima T."/>
            <person name="Kuo A."/>
            <person name="Mitros T."/>
            <person name="Salamov A."/>
            <person name="Carpenter M.L."/>
            <person name="Signorovitch A.Y."/>
            <person name="Moreno M.A."/>
            <person name="Kamm K."/>
            <person name="Grimwood J."/>
            <person name="Schmutz J."/>
            <person name="Shapiro H."/>
            <person name="Grigoriev I.V."/>
            <person name="Buss L.W."/>
            <person name="Schierwater B."/>
            <person name="Dellaporta S.L."/>
            <person name="Rokhsar D.S."/>
        </authorList>
    </citation>
    <scope>NUCLEOTIDE SEQUENCE [LARGE SCALE GENOMIC DNA]</scope>
    <source>
        <strain evidence="15 16">Grell-BS-1999</strain>
    </source>
</reference>
<keyword evidence="8 13" id="KW-0472">Membrane</keyword>
<keyword evidence="10 11" id="KW-0807">Transducer</keyword>
<evidence type="ECO:0000313" key="16">
    <source>
        <dbReference type="Proteomes" id="UP000009022"/>
    </source>
</evidence>
<evidence type="ECO:0000256" key="2">
    <source>
        <dbReference type="ARBA" id="ARBA00022475"/>
    </source>
</evidence>
<name>B3S8P6_TRIAD</name>
<sequence length="455" mass="51141">MNNNNLEDLDFSDIAKTSGQTVTHLNASSNKISGICDQNLGTYFSALKKLDLRKNRIKSISERCFKGLVKLETLLMQDNYLAYINSQSFYGPPNLNTILSRREYLCCMVPAKVKTCTPSMNSEILSSCQRLLAHFSLQAFIWIVGSLALIGNIVVLLQNYATNQGKKKSVPICLINNLAISDLLMGLYLLIIAIADIMYSTITYGTDSESWLSHPVCYIACGLVAMSSLTSVLIMIVISVDRYICIVYPFSTRKLTLQKAMTVMGFMWSLGIAFSAVPTIFSIDQPGYLRLYTYNSMCMPNNYQNLYYMIWMISYLLITVIAWIIMIVLYACIFIAVRKSSKGIRKSSTNDNKVLAIRLSLILLSDLICWLPYYYINLSGFIQTGRVDLIALQFIGILTLPINSAVNPFLYTITNIEVLQKTFSRRSRRSTTGSRSTSVKLSQINRSDVTNSSTK</sequence>
<dbReference type="PANTHER" id="PTHR24372">
    <property type="entry name" value="GLYCOPROTEIN HORMONE RECEPTOR"/>
    <property type="match status" value="1"/>
</dbReference>
<keyword evidence="6 13" id="KW-1133">Transmembrane helix</keyword>
<keyword evidence="2" id="KW-1003">Cell membrane</keyword>
<comment type="subcellular location">
    <subcellularLocation>
        <location evidence="1">Cell membrane</location>
        <topology evidence="1">Multi-pass membrane protein</topology>
    </subcellularLocation>
</comment>
<evidence type="ECO:0000256" key="8">
    <source>
        <dbReference type="ARBA" id="ARBA00023136"/>
    </source>
</evidence>
<keyword evidence="16" id="KW-1185">Reference proteome</keyword>
<dbReference type="AlphaFoldDB" id="B3S8P6"/>
<feature type="transmembrane region" description="Helical" evidence="13">
    <location>
        <begin position="306"/>
        <end position="335"/>
    </location>
</feature>
<feature type="compositionally biased region" description="Polar residues" evidence="12">
    <location>
        <begin position="439"/>
        <end position="455"/>
    </location>
</feature>
<dbReference type="InterPro" id="IPR000276">
    <property type="entry name" value="GPCR_Rhodpsn"/>
</dbReference>
<evidence type="ECO:0000256" key="9">
    <source>
        <dbReference type="ARBA" id="ARBA00023170"/>
    </source>
</evidence>
<dbReference type="OrthoDB" id="6022531at2759"/>
<dbReference type="Pfam" id="PF13855">
    <property type="entry name" value="LRR_8"/>
    <property type="match status" value="1"/>
</dbReference>
<keyword evidence="7 11" id="KW-0297">G-protein coupled receptor</keyword>
<feature type="transmembrane region" description="Helical" evidence="13">
    <location>
        <begin position="395"/>
        <end position="419"/>
    </location>
</feature>
<dbReference type="PhylomeDB" id="B3S8P6"/>
<dbReference type="SUPFAM" id="SSF81321">
    <property type="entry name" value="Family A G protein-coupled receptor-like"/>
    <property type="match status" value="1"/>
</dbReference>
<dbReference type="Pfam" id="PF00001">
    <property type="entry name" value="7tm_1"/>
    <property type="match status" value="1"/>
</dbReference>
<evidence type="ECO:0000256" key="11">
    <source>
        <dbReference type="RuleBase" id="RU000688"/>
    </source>
</evidence>
<gene>
    <name evidence="15" type="ORF">TRIADDRAFT_60613</name>
</gene>
<evidence type="ECO:0000259" key="14">
    <source>
        <dbReference type="PROSITE" id="PS50262"/>
    </source>
</evidence>
<evidence type="ECO:0000256" key="4">
    <source>
        <dbReference type="ARBA" id="ARBA00022692"/>
    </source>
</evidence>
<dbReference type="Gene3D" id="3.80.10.10">
    <property type="entry name" value="Ribonuclease Inhibitor"/>
    <property type="match status" value="1"/>
</dbReference>
<dbReference type="HOGENOM" id="CLU_006130_0_0_1"/>
<dbReference type="OMA" id="SISERCF"/>
<dbReference type="GO" id="GO:0005886">
    <property type="term" value="C:plasma membrane"/>
    <property type="evidence" value="ECO:0000318"/>
    <property type="project" value="GO_Central"/>
</dbReference>
<dbReference type="CDD" id="cd14980">
    <property type="entry name" value="7tmA_Glycoprotein_LRR_R-like"/>
    <property type="match status" value="1"/>
</dbReference>
<feature type="domain" description="G-protein coupled receptors family 1 profile" evidence="14">
    <location>
        <begin position="151"/>
        <end position="411"/>
    </location>
</feature>
<keyword evidence="5" id="KW-0677">Repeat</keyword>
<dbReference type="CTD" id="6757846"/>
<dbReference type="InParanoid" id="B3S8P6"/>
<evidence type="ECO:0000256" key="13">
    <source>
        <dbReference type="SAM" id="Phobius"/>
    </source>
</evidence>
<keyword evidence="3" id="KW-0433">Leucine-rich repeat</keyword>
<dbReference type="RefSeq" id="XP_002116634.1">
    <property type="nucleotide sequence ID" value="XM_002116598.1"/>
</dbReference>
<dbReference type="EMBL" id="DS985256">
    <property type="protein sequence ID" value="EDV20990.1"/>
    <property type="molecule type" value="Genomic_DNA"/>
</dbReference>
<dbReference type="SMART" id="SM00369">
    <property type="entry name" value="LRR_TYP"/>
    <property type="match status" value="2"/>
</dbReference>
<organism evidence="15 16">
    <name type="scientific">Trichoplax adhaerens</name>
    <name type="common">Trichoplax reptans</name>
    <dbReference type="NCBI Taxonomy" id="10228"/>
    <lineage>
        <taxon>Eukaryota</taxon>
        <taxon>Metazoa</taxon>
        <taxon>Placozoa</taxon>
        <taxon>Uniplacotomia</taxon>
        <taxon>Trichoplacea</taxon>
        <taxon>Trichoplacidae</taxon>
        <taxon>Trichoplax</taxon>
    </lineage>
</organism>